<gene>
    <name evidence="9" type="ORF">CDQ92_04485</name>
</gene>
<dbReference type="PANTHER" id="PTHR21666:SF288">
    <property type="entry name" value="CELL DIVISION PROTEIN YTFB"/>
    <property type="match status" value="1"/>
</dbReference>
<keyword evidence="2" id="KW-0645">Protease</keyword>
<keyword evidence="6" id="KW-0482">Metalloprotease</keyword>
<evidence type="ECO:0000256" key="7">
    <source>
        <dbReference type="SAM" id="Phobius"/>
    </source>
</evidence>
<keyword evidence="5" id="KW-0862">Zinc</keyword>
<comment type="cofactor">
    <cofactor evidence="1">
        <name>Zn(2+)</name>
        <dbReference type="ChEBI" id="CHEBI:29105"/>
    </cofactor>
</comment>
<dbReference type="GO" id="GO:0046872">
    <property type="term" value="F:metal ion binding"/>
    <property type="evidence" value="ECO:0007669"/>
    <property type="project" value="UniProtKB-KW"/>
</dbReference>
<protein>
    <submittedName>
        <fullName evidence="9">Peptidase M23</fullName>
    </submittedName>
</protein>
<dbReference type="Proteomes" id="UP000197361">
    <property type="component" value="Unassembled WGS sequence"/>
</dbReference>
<feature type="domain" description="M23ase beta-sheet core" evidence="8">
    <location>
        <begin position="275"/>
        <end position="369"/>
    </location>
</feature>
<keyword evidence="7" id="KW-0812">Transmembrane</keyword>
<dbReference type="GO" id="GO:0004222">
    <property type="term" value="F:metalloendopeptidase activity"/>
    <property type="evidence" value="ECO:0007669"/>
    <property type="project" value="TreeGrafter"/>
</dbReference>
<evidence type="ECO:0000259" key="8">
    <source>
        <dbReference type="Pfam" id="PF01551"/>
    </source>
</evidence>
<keyword evidence="4" id="KW-0378">Hydrolase</keyword>
<dbReference type="Gene3D" id="2.70.70.10">
    <property type="entry name" value="Glucose Permease (Domain IIA)"/>
    <property type="match status" value="1"/>
</dbReference>
<dbReference type="InterPro" id="IPR011055">
    <property type="entry name" value="Dup_hybrid_motif"/>
</dbReference>
<evidence type="ECO:0000256" key="2">
    <source>
        <dbReference type="ARBA" id="ARBA00022670"/>
    </source>
</evidence>
<reference evidence="9 10" key="1">
    <citation type="journal article" date="2010" name="Int. J. Syst. Evol. Microbiol.">
        <title>Sphingopyxis bauzanensis sp. nov., a psychrophilic bacterium isolated from soil.</title>
        <authorList>
            <person name="Zhang D.C."/>
            <person name="Liu H.C."/>
            <person name="Xin Y.H."/>
            <person name="Zhou Y.G."/>
            <person name="Schinner F."/>
            <person name="Margesin R."/>
        </authorList>
    </citation>
    <scope>NUCLEOTIDE SEQUENCE [LARGE SCALE GENOMIC DNA]</scope>
    <source>
        <strain evidence="9 10">DSM 22271</strain>
    </source>
</reference>
<dbReference type="InterPro" id="IPR016047">
    <property type="entry name" value="M23ase_b-sheet_dom"/>
</dbReference>
<dbReference type="AlphaFoldDB" id="A0A246K1P3"/>
<keyword evidence="7" id="KW-1133">Transmembrane helix</keyword>
<keyword evidence="10" id="KW-1185">Reference proteome</keyword>
<organism evidence="9 10">
    <name type="scientific">Sphingopyxis bauzanensis</name>
    <dbReference type="NCBI Taxonomy" id="651663"/>
    <lineage>
        <taxon>Bacteria</taxon>
        <taxon>Pseudomonadati</taxon>
        <taxon>Pseudomonadota</taxon>
        <taxon>Alphaproteobacteria</taxon>
        <taxon>Sphingomonadales</taxon>
        <taxon>Sphingomonadaceae</taxon>
        <taxon>Sphingopyxis</taxon>
    </lineage>
</organism>
<accession>A0A246K1P3</accession>
<dbReference type="RefSeq" id="WP_088440144.1">
    <property type="nucleotide sequence ID" value="NZ_BMMC01000001.1"/>
</dbReference>
<comment type="caution">
    <text evidence="9">The sequence shown here is derived from an EMBL/GenBank/DDBJ whole genome shotgun (WGS) entry which is preliminary data.</text>
</comment>
<name>A0A246K1P3_9SPHN</name>
<dbReference type="OrthoDB" id="9815245at2"/>
<evidence type="ECO:0000313" key="9">
    <source>
        <dbReference type="EMBL" id="OWQ99400.1"/>
    </source>
</evidence>
<evidence type="ECO:0000256" key="3">
    <source>
        <dbReference type="ARBA" id="ARBA00022723"/>
    </source>
</evidence>
<evidence type="ECO:0000256" key="1">
    <source>
        <dbReference type="ARBA" id="ARBA00001947"/>
    </source>
</evidence>
<dbReference type="SUPFAM" id="SSF51261">
    <property type="entry name" value="Duplicated hybrid motif"/>
    <property type="match status" value="1"/>
</dbReference>
<sequence>MSSKSTGLRHWRQRFNALFQDHEIFIRTHGHVRFLRISAVWQKRVALIAGVVLLAWAGATLAVLINQLLTADERAAVAQQQAAAAASEKRIAQYRDRVAETAADLEERQALLEGVAETHFGIDAEAMAAQPAAAADAAKAEPLQTSAIDPNLPPEAQALARLEARQERFASRLLAAVNIRAANAEDAVAQLGLNPAAIVRSAAAGRGGPLIPYKGRMGKAKALGASFAALEGALFRMEVLERTLVAVPSGNPADVLMMSSGFGYRSDPFTGGAAMHSGLDFRGPIGTPILAAAPGRVSFVGAKSGYGNVVEVDHGQGIMTRYAHLSGFTSKVGAQVAAGQQIAKMGSTGRSTGSHLHFEVRLNGVAVNPRRFLEAKADVLEVKNDARQRVGAITARGAR</sequence>
<keyword evidence="3" id="KW-0479">Metal-binding</keyword>
<evidence type="ECO:0000256" key="5">
    <source>
        <dbReference type="ARBA" id="ARBA00022833"/>
    </source>
</evidence>
<dbReference type="FunFam" id="2.70.70.10:FF:000006">
    <property type="entry name" value="M23 family peptidase"/>
    <property type="match status" value="1"/>
</dbReference>
<evidence type="ECO:0000313" key="10">
    <source>
        <dbReference type="Proteomes" id="UP000197361"/>
    </source>
</evidence>
<keyword evidence="7" id="KW-0472">Membrane</keyword>
<evidence type="ECO:0000256" key="6">
    <source>
        <dbReference type="ARBA" id="ARBA00023049"/>
    </source>
</evidence>
<dbReference type="GO" id="GO:0006508">
    <property type="term" value="P:proteolysis"/>
    <property type="evidence" value="ECO:0007669"/>
    <property type="project" value="UniProtKB-KW"/>
</dbReference>
<dbReference type="Pfam" id="PF01551">
    <property type="entry name" value="Peptidase_M23"/>
    <property type="match status" value="1"/>
</dbReference>
<dbReference type="CDD" id="cd12797">
    <property type="entry name" value="M23_peptidase"/>
    <property type="match status" value="1"/>
</dbReference>
<dbReference type="PANTHER" id="PTHR21666">
    <property type="entry name" value="PEPTIDASE-RELATED"/>
    <property type="match status" value="1"/>
</dbReference>
<evidence type="ECO:0000256" key="4">
    <source>
        <dbReference type="ARBA" id="ARBA00022801"/>
    </source>
</evidence>
<dbReference type="EMBL" id="NISK01000001">
    <property type="protein sequence ID" value="OWQ99400.1"/>
    <property type="molecule type" value="Genomic_DNA"/>
</dbReference>
<dbReference type="InterPro" id="IPR050570">
    <property type="entry name" value="Cell_wall_metabolism_enzyme"/>
</dbReference>
<proteinExistence type="predicted"/>
<feature type="transmembrane region" description="Helical" evidence="7">
    <location>
        <begin position="45"/>
        <end position="65"/>
    </location>
</feature>